<name>A0A8T0FU52_ARGBR</name>
<organism evidence="2 3">
    <name type="scientific">Argiope bruennichi</name>
    <name type="common">Wasp spider</name>
    <name type="synonym">Aranea bruennichi</name>
    <dbReference type="NCBI Taxonomy" id="94029"/>
    <lineage>
        <taxon>Eukaryota</taxon>
        <taxon>Metazoa</taxon>
        <taxon>Ecdysozoa</taxon>
        <taxon>Arthropoda</taxon>
        <taxon>Chelicerata</taxon>
        <taxon>Arachnida</taxon>
        <taxon>Araneae</taxon>
        <taxon>Araneomorphae</taxon>
        <taxon>Entelegynae</taxon>
        <taxon>Araneoidea</taxon>
        <taxon>Araneidae</taxon>
        <taxon>Argiope</taxon>
    </lineage>
</organism>
<feature type="compositionally biased region" description="Basic and acidic residues" evidence="1">
    <location>
        <begin position="17"/>
        <end position="28"/>
    </location>
</feature>
<gene>
    <name evidence="2" type="ORF">HNY73_002623</name>
</gene>
<dbReference type="Proteomes" id="UP000807504">
    <property type="component" value="Unassembled WGS sequence"/>
</dbReference>
<evidence type="ECO:0000313" key="2">
    <source>
        <dbReference type="EMBL" id="KAF8794667.1"/>
    </source>
</evidence>
<dbReference type="EMBL" id="JABXBU010000002">
    <property type="protein sequence ID" value="KAF8794667.1"/>
    <property type="molecule type" value="Genomic_DNA"/>
</dbReference>
<feature type="region of interest" description="Disordered" evidence="1">
    <location>
        <begin position="1"/>
        <end position="29"/>
    </location>
</feature>
<accession>A0A8T0FU52</accession>
<proteinExistence type="predicted"/>
<comment type="caution">
    <text evidence="2">The sequence shown here is derived from an EMBL/GenBank/DDBJ whole genome shotgun (WGS) entry which is preliminary data.</text>
</comment>
<evidence type="ECO:0000256" key="1">
    <source>
        <dbReference type="SAM" id="MobiDB-lite"/>
    </source>
</evidence>
<keyword evidence="3" id="KW-1185">Reference proteome</keyword>
<protein>
    <submittedName>
        <fullName evidence="2">Uncharacterized protein</fullName>
    </submittedName>
</protein>
<evidence type="ECO:0000313" key="3">
    <source>
        <dbReference type="Proteomes" id="UP000807504"/>
    </source>
</evidence>
<sequence length="113" mass="12729">MGHLLRRNGNSDFSSIAHDEGNQDKETQPMRITPLFQAAAIKIKAVIESPPLLPMTREKSTCFTTEGFFSRRIFLSSNQRCVNPVYKAVGSQQVGEGELQKPLGEHSLRWKKL</sequence>
<reference evidence="2" key="1">
    <citation type="journal article" date="2020" name="bioRxiv">
        <title>Chromosome-level reference genome of the European wasp spider Argiope bruennichi: a resource for studies on range expansion and evolutionary adaptation.</title>
        <authorList>
            <person name="Sheffer M.M."/>
            <person name="Hoppe A."/>
            <person name="Krehenwinkel H."/>
            <person name="Uhl G."/>
            <person name="Kuss A.W."/>
            <person name="Jensen L."/>
            <person name="Jensen C."/>
            <person name="Gillespie R.G."/>
            <person name="Hoff K.J."/>
            <person name="Prost S."/>
        </authorList>
    </citation>
    <scope>NUCLEOTIDE SEQUENCE</scope>
</reference>
<reference evidence="2" key="2">
    <citation type="submission" date="2020-06" db="EMBL/GenBank/DDBJ databases">
        <authorList>
            <person name="Sheffer M."/>
        </authorList>
    </citation>
    <scope>NUCLEOTIDE SEQUENCE</scope>
</reference>
<dbReference type="AlphaFoldDB" id="A0A8T0FU52"/>